<evidence type="ECO:0000256" key="4">
    <source>
        <dbReference type="ARBA" id="ARBA00007971"/>
    </source>
</evidence>
<dbReference type="Gene3D" id="3.30.300.30">
    <property type="match status" value="1"/>
</dbReference>
<keyword evidence="19" id="KW-1185">Reference proteome</keyword>
<dbReference type="InterPro" id="IPR045851">
    <property type="entry name" value="AMP-bd_C_sf"/>
</dbReference>
<dbReference type="PRINTS" id="PR01009">
    <property type="entry name" value="FLGMRINGFLIF"/>
</dbReference>
<feature type="coiled-coil region" evidence="13">
    <location>
        <begin position="502"/>
        <end position="531"/>
    </location>
</feature>
<feature type="transmembrane region" description="Helical" evidence="15">
    <location>
        <begin position="47"/>
        <end position="67"/>
    </location>
</feature>
<feature type="domain" description="Flagellar M-ring C-terminal" evidence="17">
    <location>
        <begin position="276"/>
        <end position="456"/>
    </location>
</feature>
<dbReference type="PANTHER" id="PTHR30046:SF0">
    <property type="entry name" value="FLAGELLAR M-RING PROTEIN"/>
    <property type="match status" value="1"/>
</dbReference>
<keyword evidence="7 15" id="KW-0812">Transmembrane</keyword>
<feature type="transmembrane region" description="Helical" evidence="15">
    <location>
        <begin position="479"/>
        <end position="498"/>
    </location>
</feature>
<comment type="similarity">
    <text evidence="4 12">Belongs to the FliF family.</text>
</comment>
<dbReference type="Proteomes" id="UP000192923">
    <property type="component" value="Unassembled WGS sequence"/>
</dbReference>
<dbReference type="AlphaFoldDB" id="A0A1Y6D3S5"/>
<dbReference type="PIRSF" id="PIRSF004862">
    <property type="entry name" value="FliF"/>
    <property type="match status" value="1"/>
</dbReference>
<dbReference type="InterPro" id="IPR006182">
    <property type="entry name" value="FliF_N_dom"/>
</dbReference>
<dbReference type="EMBL" id="FXAM01000001">
    <property type="protein sequence ID" value="SMF95493.1"/>
    <property type="molecule type" value="Genomic_DNA"/>
</dbReference>
<evidence type="ECO:0000256" key="7">
    <source>
        <dbReference type="ARBA" id="ARBA00022692"/>
    </source>
</evidence>
<evidence type="ECO:0000256" key="3">
    <source>
        <dbReference type="ARBA" id="ARBA00004651"/>
    </source>
</evidence>
<evidence type="ECO:0000256" key="8">
    <source>
        <dbReference type="ARBA" id="ARBA00022989"/>
    </source>
</evidence>
<evidence type="ECO:0000313" key="18">
    <source>
        <dbReference type="EMBL" id="SMF95493.1"/>
    </source>
</evidence>
<dbReference type="InterPro" id="IPR000067">
    <property type="entry name" value="FlgMring_FliF"/>
</dbReference>
<dbReference type="RefSeq" id="WP_085213757.1">
    <property type="nucleotide sequence ID" value="NZ_FXAM01000001.1"/>
</dbReference>
<reference evidence="18 19" key="1">
    <citation type="submission" date="2016-12" db="EMBL/GenBank/DDBJ databases">
        <authorList>
            <person name="Song W.-J."/>
            <person name="Kurnit D.M."/>
        </authorList>
    </citation>
    <scope>NUCLEOTIDE SEQUENCE [LARGE SCALE GENOMIC DNA]</scope>
    <source>
        <strain evidence="18 19">175</strain>
    </source>
</reference>
<dbReference type="STRING" id="1760988.SAMN02949497_2857"/>
<evidence type="ECO:0000256" key="11">
    <source>
        <dbReference type="ARBA" id="ARBA00025936"/>
    </source>
</evidence>
<organism evidence="18 19">
    <name type="scientific">Methylomagnum ishizawai</name>
    <dbReference type="NCBI Taxonomy" id="1760988"/>
    <lineage>
        <taxon>Bacteria</taxon>
        <taxon>Pseudomonadati</taxon>
        <taxon>Pseudomonadota</taxon>
        <taxon>Gammaproteobacteria</taxon>
        <taxon>Methylococcales</taxon>
        <taxon>Methylococcaceae</taxon>
        <taxon>Methylomagnum</taxon>
    </lineage>
</organism>
<keyword evidence="18" id="KW-0282">Flagellum</keyword>
<evidence type="ECO:0000256" key="15">
    <source>
        <dbReference type="SAM" id="Phobius"/>
    </source>
</evidence>
<protein>
    <recommendedName>
        <fullName evidence="5 12">Flagellar M-ring protein</fullName>
    </recommendedName>
</protein>
<evidence type="ECO:0000256" key="13">
    <source>
        <dbReference type="SAM" id="Coils"/>
    </source>
</evidence>
<keyword evidence="8 15" id="KW-1133">Transmembrane helix</keyword>
<accession>A0A1Y6D3S5</accession>
<feature type="region of interest" description="Disordered" evidence="14">
    <location>
        <begin position="1"/>
        <end position="26"/>
    </location>
</feature>
<keyword evidence="9 15" id="KW-0472">Membrane</keyword>
<name>A0A1Y6D3S5_9GAMM</name>
<dbReference type="Pfam" id="PF01514">
    <property type="entry name" value="YscJ_FliF"/>
    <property type="match status" value="1"/>
</dbReference>
<keyword evidence="18" id="KW-0966">Cell projection</keyword>
<evidence type="ECO:0000256" key="2">
    <source>
        <dbReference type="ARBA" id="ARBA00004117"/>
    </source>
</evidence>
<keyword evidence="6" id="KW-1003">Cell membrane</keyword>
<comment type="function">
    <text evidence="1 12">The M ring may be actively involved in energy transduction.</text>
</comment>
<evidence type="ECO:0000256" key="14">
    <source>
        <dbReference type="SAM" id="MobiDB-lite"/>
    </source>
</evidence>
<comment type="subunit">
    <text evidence="11">The basal body constitutes a major portion of the flagellar organelle and consists of four rings (L,P,S, and M) mounted on a central rod. The M ring is integral to the inner membrane of the cell and may be connected to the flagellar rod via the S ring. The S (supramembrane ring) lies just distal to the M ring. The L and P rings lie in the outer membrane and the periplasmic space, respectively.</text>
</comment>
<evidence type="ECO:0000259" key="17">
    <source>
        <dbReference type="Pfam" id="PF08345"/>
    </source>
</evidence>
<keyword evidence="18" id="KW-0969">Cilium</keyword>
<dbReference type="GO" id="GO:0009431">
    <property type="term" value="C:bacterial-type flagellum basal body, MS ring"/>
    <property type="evidence" value="ECO:0007669"/>
    <property type="project" value="InterPro"/>
</dbReference>
<dbReference type="InterPro" id="IPR043427">
    <property type="entry name" value="YscJ/FliF"/>
</dbReference>
<comment type="subcellular location">
    <subcellularLocation>
        <location evidence="2 12">Bacterial flagellum basal body</location>
    </subcellularLocation>
    <subcellularLocation>
        <location evidence="3">Cell membrane</location>
        <topology evidence="3">Multi-pass membrane protein</topology>
    </subcellularLocation>
</comment>
<feature type="domain" description="Flagellar M-ring N-terminal" evidence="16">
    <location>
        <begin position="68"/>
        <end position="242"/>
    </location>
</feature>
<evidence type="ECO:0000256" key="1">
    <source>
        <dbReference type="ARBA" id="ARBA00003820"/>
    </source>
</evidence>
<evidence type="ECO:0000256" key="6">
    <source>
        <dbReference type="ARBA" id="ARBA00022475"/>
    </source>
</evidence>
<keyword evidence="10 12" id="KW-0975">Bacterial flagellum</keyword>
<dbReference type="NCBIfam" id="TIGR00206">
    <property type="entry name" value="fliF"/>
    <property type="match status" value="1"/>
</dbReference>
<dbReference type="Pfam" id="PF08345">
    <property type="entry name" value="YscJ_FliF_C"/>
    <property type="match status" value="1"/>
</dbReference>
<evidence type="ECO:0000256" key="12">
    <source>
        <dbReference type="PIRNR" id="PIRNR004862"/>
    </source>
</evidence>
<proteinExistence type="inferred from homology"/>
<evidence type="ECO:0000256" key="10">
    <source>
        <dbReference type="ARBA" id="ARBA00023143"/>
    </source>
</evidence>
<dbReference type="GO" id="GO:0003774">
    <property type="term" value="F:cytoskeletal motor activity"/>
    <property type="evidence" value="ECO:0007669"/>
    <property type="project" value="InterPro"/>
</dbReference>
<dbReference type="PANTHER" id="PTHR30046">
    <property type="entry name" value="FLAGELLAR M-RING PROTEIN"/>
    <property type="match status" value="1"/>
</dbReference>
<evidence type="ECO:0000256" key="5">
    <source>
        <dbReference type="ARBA" id="ARBA00017949"/>
    </source>
</evidence>
<dbReference type="GO" id="GO:0005886">
    <property type="term" value="C:plasma membrane"/>
    <property type="evidence" value="ECO:0007669"/>
    <property type="project" value="UniProtKB-SubCell"/>
</dbReference>
<gene>
    <name evidence="18" type="ORF">SAMN02949497_2857</name>
</gene>
<dbReference type="InterPro" id="IPR013556">
    <property type="entry name" value="Flag_M-ring_C"/>
</dbReference>
<dbReference type="GO" id="GO:0071973">
    <property type="term" value="P:bacterial-type flagellum-dependent cell motility"/>
    <property type="evidence" value="ECO:0007669"/>
    <property type="project" value="InterPro"/>
</dbReference>
<evidence type="ECO:0000313" key="19">
    <source>
        <dbReference type="Proteomes" id="UP000192923"/>
    </source>
</evidence>
<evidence type="ECO:0000259" key="16">
    <source>
        <dbReference type="Pfam" id="PF01514"/>
    </source>
</evidence>
<sequence>MELSPSDSKELVPGEASQPPLPPAEQKYENLPPLVRGWMLMPRNRQIGLAAILALTVAVIIAMLLWAKEPQYAMLFGEMPEKEAGEVVAALEKLKVEHYIDPDNGSIRVPADKVHELRLKLASMGFPKENGTGFEILDKENGFGVSQLVEGARYQRALEGEIARSIMTIKGVKAARVHLALPKESVFVRQPKQPSASVVLDMQPNHTLEPLQVDAIARLVASSIPQLQPEQVSVVDQRGHLLLGTAEESENNLTLKQFDFKRQIEEHLIERVENILSPVMGSDGMRTQVSADVDFTVTERTQEVYNPDQPALRSEQNREEQSRGAGPQGVPGALSNQPPPAGVAPEVTNANQPGQPGGQGGQTAGQQTGPTTTNKSATRNYELDKTISHSKLGTGVVRRVTAAVVVDNKRVLQADGTITTQAYSDEELGRFTNLVKEAVGYDAARGDRVTVTHAAFRPEEAAPPVPLWEQPWFIPLVKYAALALVLLLLIFGVIRPIIRGLTGEAQRQKEAEEAAKAAAEAEAAAAAAAAAAETLALTEGGEAREGVLAGPEGEPSEEETEAIEEDELLMLEAPQSHEKRIEFVQRAIDHDSKRVAQVIKNWMGSTS</sequence>
<feature type="region of interest" description="Disordered" evidence="14">
    <location>
        <begin position="300"/>
        <end position="381"/>
    </location>
</feature>
<feature type="compositionally biased region" description="Low complexity" evidence="14">
    <location>
        <begin position="364"/>
        <end position="374"/>
    </location>
</feature>
<keyword evidence="13" id="KW-0175">Coiled coil</keyword>
<evidence type="ECO:0000256" key="9">
    <source>
        <dbReference type="ARBA" id="ARBA00023136"/>
    </source>
</evidence>